<dbReference type="AlphaFoldDB" id="A0A7Y0E284"/>
<reference evidence="1 2" key="1">
    <citation type="submission" date="2020-04" db="EMBL/GenBank/DDBJ databases">
        <title>Rhodospirillaceae bacterium KN72 isolated from deep sea.</title>
        <authorList>
            <person name="Zhang D.-C."/>
        </authorList>
    </citation>
    <scope>NUCLEOTIDE SEQUENCE [LARGE SCALE GENOMIC DNA]</scope>
    <source>
        <strain evidence="1 2">KN72</strain>
    </source>
</reference>
<accession>A0A7Y0E284</accession>
<evidence type="ECO:0000313" key="1">
    <source>
        <dbReference type="EMBL" id="NMM45869.1"/>
    </source>
</evidence>
<protein>
    <submittedName>
        <fullName evidence="1">Uncharacterized protein</fullName>
    </submittedName>
</protein>
<proteinExistence type="predicted"/>
<dbReference type="Proteomes" id="UP000539372">
    <property type="component" value="Unassembled WGS sequence"/>
</dbReference>
<dbReference type="RefSeq" id="WP_169626244.1">
    <property type="nucleotide sequence ID" value="NZ_JABBNT010000004.1"/>
</dbReference>
<evidence type="ECO:0000313" key="2">
    <source>
        <dbReference type="Proteomes" id="UP000539372"/>
    </source>
</evidence>
<sequence>MTDGKSSVQVIADGLKTLNRAELEELDAIITPRAAILLTKAFGDGFGAILGPLTENDGTDGAPAGDAAGGAAWDAAGAEADLRAMMQDPRYWRDRDPRTVQQVADGFRKLYPGEVQATA</sequence>
<name>A0A7Y0E284_9PROT</name>
<organism evidence="1 2">
    <name type="scientific">Pacificispira spongiicola</name>
    <dbReference type="NCBI Taxonomy" id="2729598"/>
    <lineage>
        <taxon>Bacteria</taxon>
        <taxon>Pseudomonadati</taxon>
        <taxon>Pseudomonadota</taxon>
        <taxon>Alphaproteobacteria</taxon>
        <taxon>Rhodospirillales</taxon>
        <taxon>Rhodospirillaceae</taxon>
        <taxon>Pacificispira</taxon>
    </lineage>
</organism>
<gene>
    <name evidence="1" type="ORF">HH303_15335</name>
</gene>
<keyword evidence="2" id="KW-1185">Reference proteome</keyword>
<dbReference type="EMBL" id="JABBNT010000004">
    <property type="protein sequence ID" value="NMM45869.1"/>
    <property type="molecule type" value="Genomic_DNA"/>
</dbReference>
<comment type="caution">
    <text evidence="1">The sequence shown here is derived from an EMBL/GenBank/DDBJ whole genome shotgun (WGS) entry which is preliminary data.</text>
</comment>